<keyword evidence="1" id="KW-0472">Membrane</keyword>
<feature type="transmembrane region" description="Helical" evidence="1">
    <location>
        <begin position="16"/>
        <end position="38"/>
    </location>
</feature>
<gene>
    <name evidence="2" type="ORF">FSCOSCO3_A007773</name>
</gene>
<proteinExistence type="predicted"/>
<evidence type="ECO:0000313" key="2">
    <source>
        <dbReference type="EMBL" id="CAK6952914.1"/>
    </source>
</evidence>
<feature type="transmembrane region" description="Helical" evidence="1">
    <location>
        <begin position="106"/>
        <end position="125"/>
    </location>
</feature>
<evidence type="ECO:0000313" key="3">
    <source>
        <dbReference type="Proteomes" id="UP001314229"/>
    </source>
</evidence>
<feature type="transmembrane region" description="Helical" evidence="1">
    <location>
        <begin position="69"/>
        <end position="86"/>
    </location>
</feature>
<name>A0AAV1N0K4_SCOSC</name>
<evidence type="ECO:0000256" key="1">
    <source>
        <dbReference type="SAM" id="Phobius"/>
    </source>
</evidence>
<organism evidence="2 3">
    <name type="scientific">Scomber scombrus</name>
    <name type="common">Atlantic mackerel</name>
    <name type="synonym">Scomber vernalis</name>
    <dbReference type="NCBI Taxonomy" id="13677"/>
    <lineage>
        <taxon>Eukaryota</taxon>
        <taxon>Metazoa</taxon>
        <taxon>Chordata</taxon>
        <taxon>Craniata</taxon>
        <taxon>Vertebrata</taxon>
        <taxon>Euteleostomi</taxon>
        <taxon>Actinopterygii</taxon>
        <taxon>Neopterygii</taxon>
        <taxon>Teleostei</taxon>
        <taxon>Neoteleostei</taxon>
        <taxon>Acanthomorphata</taxon>
        <taxon>Pelagiaria</taxon>
        <taxon>Scombriformes</taxon>
        <taxon>Scombridae</taxon>
        <taxon>Scomber</taxon>
    </lineage>
</organism>
<comment type="caution">
    <text evidence="2">The sequence shown here is derived from an EMBL/GenBank/DDBJ whole genome shotgun (WGS) entry which is preliminary data.</text>
</comment>
<accession>A0AAV1N0K4</accession>
<dbReference type="AlphaFoldDB" id="A0AAV1N0K4"/>
<reference evidence="2 3" key="1">
    <citation type="submission" date="2024-01" db="EMBL/GenBank/DDBJ databases">
        <authorList>
            <person name="Alioto T."/>
            <person name="Alioto T."/>
            <person name="Gomez Garrido J."/>
        </authorList>
    </citation>
    <scope>NUCLEOTIDE SEQUENCE [LARGE SCALE GENOMIC DNA]</scope>
</reference>
<dbReference type="PANTHER" id="PTHR33444">
    <property type="entry name" value="SI:DKEY-19B23.12-RELATED"/>
    <property type="match status" value="1"/>
</dbReference>
<keyword evidence="1 2" id="KW-0812">Transmembrane</keyword>
<dbReference type="EMBL" id="CAWUFR010000011">
    <property type="protein sequence ID" value="CAK6952914.1"/>
    <property type="molecule type" value="Genomic_DNA"/>
</dbReference>
<dbReference type="InterPro" id="IPR040350">
    <property type="entry name" value="TMEM272"/>
</dbReference>
<keyword evidence="3" id="KW-1185">Reference proteome</keyword>
<protein>
    <submittedName>
        <fullName evidence="2">Transmembrane protein 272-like isoform X2</fullName>
    </submittedName>
</protein>
<dbReference type="Proteomes" id="UP001314229">
    <property type="component" value="Unassembled WGS sequence"/>
</dbReference>
<feature type="transmembrane region" description="Helical" evidence="1">
    <location>
        <begin position="47"/>
        <end position="63"/>
    </location>
</feature>
<keyword evidence="1" id="KW-1133">Transmembrane helix</keyword>
<sequence>MLEIDRPQHTNSLETVKTVCIGATSIFLIVQTVIGAVYRNDCPRQPFIPIYLYGFIIVVFLTSCWDSSLTAFVSLCWFIAGSITIYSINEPNYNSVASSSYCNKTLYLFACWSTTFFGAILFLIGSSCCCCCWCHCCRKQQDQDGDAQA</sequence>
<dbReference type="PANTHER" id="PTHR33444:SF2">
    <property type="entry name" value="MARVEL DOMAIN-CONTAINING PROTEIN"/>
    <property type="match status" value="1"/>
</dbReference>